<dbReference type="Pfam" id="PF00079">
    <property type="entry name" value="Serpin"/>
    <property type="match status" value="1"/>
</dbReference>
<dbReference type="GO" id="GO:0004867">
    <property type="term" value="F:serine-type endopeptidase inhibitor activity"/>
    <property type="evidence" value="ECO:0007669"/>
    <property type="project" value="UniProtKB-KW"/>
</dbReference>
<dbReference type="PANTHER" id="PTHR11461">
    <property type="entry name" value="SERINE PROTEASE INHIBITOR, SERPIN"/>
    <property type="match status" value="1"/>
</dbReference>
<dbReference type="InterPro" id="IPR042178">
    <property type="entry name" value="Serpin_sf_1"/>
</dbReference>
<accession>D7EK08</accession>
<dbReference type="EMBL" id="KQ971342">
    <property type="protein sequence ID" value="EFA12955.2"/>
    <property type="molecule type" value="Genomic_DNA"/>
</dbReference>
<dbReference type="GO" id="GO:0005615">
    <property type="term" value="C:extracellular space"/>
    <property type="evidence" value="ECO:0000318"/>
    <property type="project" value="GO_Central"/>
</dbReference>
<dbReference type="InterPro" id="IPR023795">
    <property type="entry name" value="Serpin_CS"/>
</dbReference>
<dbReference type="OrthoDB" id="8179360at2759"/>
<feature type="compositionally biased region" description="Polar residues" evidence="4">
    <location>
        <begin position="340"/>
        <end position="358"/>
    </location>
</feature>
<dbReference type="STRING" id="7070.D7EK08"/>
<keyword evidence="2" id="KW-0722">Serine protease inhibitor</keyword>
<sequence length="605" mass="68915">MIPQVRYFYLLLFIIKCHGYQTSWNSDRRLQRIPQDVMVDVVNNLALKLLAIHNEGNDNNIAISPYGAVSVLVALKEGLRGNAAYEIQQAANIPSDLSVIRIGLRDIHRHLRSYFIPEEGFLSGLTLSHDNVTLNREYEDILKFYGFDINSFNNAVFGDLFTTTVATTTTEEVTTSTTNMPTTTTENMVPKEEITTQNDRLTRSEVTTTPTPSTTEMVMTTTVVPTTENVVTTTKSPPTTTTVLTTQVFTSNVVTTTQQVTTTPETTTTTEIKLNDETPEVTTTVKPTSIETTTTNEFKLNDETPKITTTVKPTSTEAITTTEFKLNDETEEVINDNVTTEAELTDTSATENDSSTNEIQDETTEYLAENETNDTLHRNTRSVVDYIIARYYDDHTITQRPPPYNSENDLYFLINGMYKESNINYMTYDTVLPFHYIPHLNTLALRFPLDSARYYLLLLLPENPQNINKLICDLRLNGNLKYIINNLRYTHVKAIIPSFMLKGYVVLTPTLQKMGIRQVFEPRQADFSQMTPDRNIYVTNIEQAITVNIRNYVDPITMNNNRYLQRNNPVLFRADHPFLYFVMDSEIDVTLMMGKIVNPLNSRIR</sequence>
<dbReference type="FunCoup" id="D7EK08">
    <property type="interactions" value="86"/>
</dbReference>
<reference evidence="7 8" key="1">
    <citation type="journal article" date="2008" name="Nature">
        <title>The genome of the model beetle and pest Tribolium castaneum.</title>
        <authorList>
            <consortium name="Tribolium Genome Sequencing Consortium"/>
            <person name="Richards S."/>
            <person name="Gibbs R.A."/>
            <person name="Weinstock G.M."/>
            <person name="Brown S.J."/>
            <person name="Denell R."/>
            <person name="Beeman R.W."/>
            <person name="Gibbs R."/>
            <person name="Beeman R.W."/>
            <person name="Brown S.J."/>
            <person name="Bucher G."/>
            <person name="Friedrich M."/>
            <person name="Grimmelikhuijzen C.J."/>
            <person name="Klingler M."/>
            <person name="Lorenzen M."/>
            <person name="Richards S."/>
            <person name="Roth S."/>
            <person name="Schroder R."/>
            <person name="Tautz D."/>
            <person name="Zdobnov E.M."/>
            <person name="Muzny D."/>
            <person name="Gibbs R.A."/>
            <person name="Weinstock G.M."/>
            <person name="Attaway T."/>
            <person name="Bell S."/>
            <person name="Buhay C.J."/>
            <person name="Chandrabose M.N."/>
            <person name="Chavez D."/>
            <person name="Clerk-Blankenburg K.P."/>
            <person name="Cree A."/>
            <person name="Dao M."/>
            <person name="Davis C."/>
            <person name="Chacko J."/>
            <person name="Dinh H."/>
            <person name="Dugan-Rocha S."/>
            <person name="Fowler G."/>
            <person name="Garner T.T."/>
            <person name="Garnes J."/>
            <person name="Gnirke A."/>
            <person name="Hawes A."/>
            <person name="Hernandez J."/>
            <person name="Hines S."/>
            <person name="Holder M."/>
            <person name="Hume J."/>
            <person name="Jhangiani S.N."/>
            <person name="Joshi V."/>
            <person name="Khan Z.M."/>
            <person name="Jackson L."/>
            <person name="Kovar C."/>
            <person name="Kowis A."/>
            <person name="Lee S."/>
            <person name="Lewis L.R."/>
            <person name="Margolis J."/>
            <person name="Morgan M."/>
            <person name="Nazareth L.V."/>
            <person name="Nguyen N."/>
            <person name="Okwuonu G."/>
            <person name="Parker D."/>
            <person name="Richards S."/>
            <person name="Ruiz S.J."/>
            <person name="Santibanez J."/>
            <person name="Savard J."/>
            <person name="Scherer S.E."/>
            <person name="Schneider B."/>
            <person name="Sodergren E."/>
            <person name="Tautz D."/>
            <person name="Vattahil S."/>
            <person name="Villasana D."/>
            <person name="White C.S."/>
            <person name="Wright R."/>
            <person name="Park Y."/>
            <person name="Beeman R.W."/>
            <person name="Lord J."/>
            <person name="Oppert B."/>
            <person name="Lorenzen M."/>
            <person name="Brown S."/>
            <person name="Wang L."/>
            <person name="Savard J."/>
            <person name="Tautz D."/>
            <person name="Richards S."/>
            <person name="Weinstock G."/>
            <person name="Gibbs R.A."/>
            <person name="Liu Y."/>
            <person name="Worley K."/>
            <person name="Weinstock G."/>
            <person name="Elsik C.G."/>
            <person name="Reese J.T."/>
            <person name="Elhaik E."/>
            <person name="Landan G."/>
            <person name="Graur D."/>
            <person name="Arensburger P."/>
            <person name="Atkinson P."/>
            <person name="Beeman R.W."/>
            <person name="Beidler J."/>
            <person name="Brown S.J."/>
            <person name="Demuth J.P."/>
            <person name="Drury D.W."/>
            <person name="Du Y.Z."/>
            <person name="Fujiwara H."/>
            <person name="Lorenzen M."/>
            <person name="Maselli V."/>
            <person name="Osanai M."/>
            <person name="Park Y."/>
            <person name="Robertson H.M."/>
            <person name="Tu Z."/>
            <person name="Wang J.J."/>
            <person name="Wang S."/>
            <person name="Richards S."/>
            <person name="Song H."/>
            <person name="Zhang L."/>
            <person name="Sodergren E."/>
            <person name="Werner D."/>
            <person name="Stanke M."/>
            <person name="Morgenstern B."/>
            <person name="Solovyev V."/>
            <person name="Kosarev P."/>
            <person name="Brown G."/>
            <person name="Chen H.C."/>
            <person name="Ermolaeva O."/>
            <person name="Hlavina W."/>
            <person name="Kapustin Y."/>
            <person name="Kiryutin B."/>
            <person name="Kitts P."/>
            <person name="Maglott D."/>
            <person name="Pruitt K."/>
            <person name="Sapojnikov V."/>
            <person name="Souvorov A."/>
            <person name="Mackey A.J."/>
            <person name="Waterhouse R.M."/>
            <person name="Wyder S."/>
            <person name="Zdobnov E.M."/>
            <person name="Zdobnov E.M."/>
            <person name="Wyder S."/>
            <person name="Kriventseva E.V."/>
            <person name="Kadowaki T."/>
            <person name="Bork P."/>
            <person name="Aranda M."/>
            <person name="Bao R."/>
            <person name="Beermann A."/>
            <person name="Berns N."/>
            <person name="Bolognesi R."/>
            <person name="Bonneton F."/>
            <person name="Bopp D."/>
            <person name="Brown S.J."/>
            <person name="Bucher G."/>
            <person name="Butts T."/>
            <person name="Chaumot A."/>
            <person name="Denell R.E."/>
            <person name="Ferrier D.E."/>
            <person name="Friedrich M."/>
            <person name="Gordon C.M."/>
            <person name="Jindra M."/>
            <person name="Klingler M."/>
            <person name="Lan Q."/>
            <person name="Lattorff H.M."/>
            <person name="Laudet V."/>
            <person name="von Levetsow C."/>
            <person name="Liu Z."/>
            <person name="Lutz R."/>
            <person name="Lynch J.A."/>
            <person name="da Fonseca R.N."/>
            <person name="Posnien N."/>
            <person name="Reuter R."/>
            <person name="Roth S."/>
            <person name="Savard J."/>
            <person name="Schinko J.B."/>
            <person name="Schmitt C."/>
            <person name="Schoppmeier M."/>
            <person name="Schroder R."/>
            <person name="Shippy T.D."/>
            <person name="Simonnet F."/>
            <person name="Marques-Souza H."/>
            <person name="Tautz D."/>
            <person name="Tomoyasu Y."/>
            <person name="Trauner J."/>
            <person name="Van der Zee M."/>
            <person name="Vervoort M."/>
            <person name="Wittkopp N."/>
            <person name="Wimmer E.A."/>
            <person name="Yang X."/>
            <person name="Jones A.K."/>
            <person name="Sattelle D.B."/>
            <person name="Ebert P.R."/>
            <person name="Nelson D."/>
            <person name="Scott J.G."/>
            <person name="Beeman R.W."/>
            <person name="Muthukrishnan S."/>
            <person name="Kramer K.J."/>
            <person name="Arakane Y."/>
            <person name="Beeman R.W."/>
            <person name="Zhu Q."/>
            <person name="Hogenkamp D."/>
            <person name="Dixit R."/>
            <person name="Oppert B."/>
            <person name="Jiang H."/>
            <person name="Zou Z."/>
            <person name="Marshall J."/>
            <person name="Elpidina E."/>
            <person name="Vinokurov K."/>
            <person name="Oppert C."/>
            <person name="Zou Z."/>
            <person name="Evans J."/>
            <person name="Lu Z."/>
            <person name="Zhao P."/>
            <person name="Sumathipala N."/>
            <person name="Altincicek B."/>
            <person name="Vilcinskas A."/>
            <person name="Williams M."/>
            <person name="Hultmark D."/>
            <person name="Hetru C."/>
            <person name="Jiang H."/>
            <person name="Grimmelikhuijzen C.J."/>
            <person name="Hauser F."/>
            <person name="Cazzamali G."/>
            <person name="Williamson M."/>
            <person name="Park Y."/>
            <person name="Li B."/>
            <person name="Tanaka Y."/>
            <person name="Predel R."/>
            <person name="Neupert S."/>
            <person name="Schachtner J."/>
            <person name="Verleyen P."/>
            <person name="Raible F."/>
            <person name="Bork P."/>
            <person name="Friedrich M."/>
            <person name="Walden K.K."/>
            <person name="Robertson H.M."/>
            <person name="Angeli S."/>
            <person name="Foret S."/>
            <person name="Bucher G."/>
            <person name="Schuetz S."/>
            <person name="Maleszka R."/>
            <person name="Wimmer E.A."/>
            <person name="Beeman R.W."/>
            <person name="Lorenzen M."/>
            <person name="Tomoyasu Y."/>
            <person name="Miller S.C."/>
            <person name="Grossmann D."/>
            <person name="Bucher G."/>
        </authorList>
    </citation>
    <scope>NUCLEOTIDE SEQUENCE [LARGE SCALE GENOMIC DNA]</scope>
    <source>
        <strain evidence="7 8">Georgia GA2</strain>
    </source>
</reference>
<dbReference type="KEGG" id="tca:656144"/>
<name>D7EK08_TRICA</name>
<dbReference type="eggNOG" id="KOG2392">
    <property type="taxonomic scope" value="Eukaryota"/>
</dbReference>
<dbReference type="InterPro" id="IPR000215">
    <property type="entry name" value="Serpin_fam"/>
</dbReference>
<dbReference type="PANTHER" id="PTHR11461:SF130">
    <property type="entry name" value="SERPIN 85F"/>
    <property type="match status" value="1"/>
</dbReference>
<protein>
    <submittedName>
        <fullName evidence="7">Serpin peptidase inhibitor 6</fullName>
    </submittedName>
</protein>
<comment type="similarity">
    <text evidence="3">Belongs to the serpin family.</text>
</comment>
<evidence type="ECO:0000256" key="3">
    <source>
        <dbReference type="RuleBase" id="RU000411"/>
    </source>
</evidence>
<dbReference type="AlphaFoldDB" id="D7EK08"/>
<dbReference type="Gene3D" id="2.30.39.10">
    <property type="entry name" value="Alpha-1-antitrypsin, domain 1"/>
    <property type="match status" value="1"/>
</dbReference>
<evidence type="ECO:0000256" key="1">
    <source>
        <dbReference type="ARBA" id="ARBA00022690"/>
    </source>
</evidence>
<feature type="signal peptide" evidence="5">
    <location>
        <begin position="1"/>
        <end position="19"/>
    </location>
</feature>
<organism evidence="7 8">
    <name type="scientific">Tribolium castaneum</name>
    <name type="common">Red flour beetle</name>
    <dbReference type="NCBI Taxonomy" id="7070"/>
    <lineage>
        <taxon>Eukaryota</taxon>
        <taxon>Metazoa</taxon>
        <taxon>Ecdysozoa</taxon>
        <taxon>Arthropoda</taxon>
        <taxon>Hexapoda</taxon>
        <taxon>Insecta</taxon>
        <taxon>Pterygota</taxon>
        <taxon>Neoptera</taxon>
        <taxon>Endopterygota</taxon>
        <taxon>Coleoptera</taxon>
        <taxon>Polyphaga</taxon>
        <taxon>Cucujiformia</taxon>
        <taxon>Tenebrionidae</taxon>
        <taxon>Tenebrionidae incertae sedis</taxon>
        <taxon>Tribolium</taxon>
    </lineage>
</organism>
<dbReference type="OMA" id="YHMDIVA"/>
<evidence type="ECO:0000256" key="2">
    <source>
        <dbReference type="ARBA" id="ARBA00022900"/>
    </source>
</evidence>
<dbReference type="Gene3D" id="3.30.497.10">
    <property type="entry name" value="Antithrombin, subunit I, domain 2"/>
    <property type="match status" value="2"/>
</dbReference>
<evidence type="ECO:0000313" key="8">
    <source>
        <dbReference type="Proteomes" id="UP000007266"/>
    </source>
</evidence>
<dbReference type="InParanoid" id="D7EK08"/>
<evidence type="ECO:0000313" key="7">
    <source>
        <dbReference type="EMBL" id="EFA12955.2"/>
    </source>
</evidence>
<feature type="region of interest" description="Disordered" evidence="4">
    <location>
        <begin position="340"/>
        <end position="361"/>
    </location>
</feature>
<gene>
    <name evidence="7" type="primary">AUGUSTUS-3.0.2_05065</name>
    <name evidence="7" type="ORF">TcasGA2_TC005065</name>
</gene>
<evidence type="ECO:0000259" key="6">
    <source>
        <dbReference type="SMART" id="SM00093"/>
    </source>
</evidence>
<dbReference type="InterPro" id="IPR036186">
    <property type="entry name" value="Serpin_sf"/>
</dbReference>
<dbReference type="GO" id="GO:0050776">
    <property type="term" value="P:regulation of immune response"/>
    <property type="evidence" value="ECO:0000318"/>
    <property type="project" value="GO_Central"/>
</dbReference>
<dbReference type="SUPFAM" id="SSF56574">
    <property type="entry name" value="Serpins"/>
    <property type="match status" value="1"/>
</dbReference>
<keyword evidence="5" id="KW-0732">Signal</keyword>
<keyword evidence="1" id="KW-0646">Protease inhibitor</keyword>
<dbReference type="InterPro" id="IPR042185">
    <property type="entry name" value="Serpin_sf_2"/>
</dbReference>
<dbReference type="Proteomes" id="UP000007266">
    <property type="component" value="Linkage group 5"/>
</dbReference>
<feature type="chain" id="PRO_5007310937" evidence="5">
    <location>
        <begin position="20"/>
        <end position="605"/>
    </location>
</feature>
<keyword evidence="8" id="KW-1185">Reference proteome</keyword>
<dbReference type="PROSITE" id="PS00284">
    <property type="entry name" value="SERPIN"/>
    <property type="match status" value="1"/>
</dbReference>
<proteinExistence type="inferred from homology"/>
<reference evidence="7 8" key="2">
    <citation type="journal article" date="2010" name="Nucleic Acids Res.">
        <title>BeetleBase in 2010: revisions to provide comprehensive genomic information for Tribolium castaneum.</title>
        <authorList>
            <person name="Kim H.S."/>
            <person name="Murphy T."/>
            <person name="Xia J."/>
            <person name="Caragea D."/>
            <person name="Park Y."/>
            <person name="Beeman R.W."/>
            <person name="Lorenzen M.D."/>
            <person name="Butcher S."/>
            <person name="Manak J.R."/>
            <person name="Brown S.J."/>
        </authorList>
    </citation>
    <scope>GENOME REANNOTATION</scope>
    <source>
        <strain evidence="7 8">Georgia GA2</strain>
    </source>
</reference>
<feature type="domain" description="Serpin" evidence="6">
    <location>
        <begin position="47"/>
        <end position="599"/>
    </location>
</feature>
<dbReference type="SMART" id="SM00093">
    <property type="entry name" value="SERPIN"/>
    <property type="match status" value="1"/>
</dbReference>
<evidence type="ECO:0000256" key="4">
    <source>
        <dbReference type="SAM" id="MobiDB-lite"/>
    </source>
</evidence>
<dbReference type="HOGENOM" id="CLU_028843_0_0_1"/>
<dbReference type="InterPro" id="IPR023796">
    <property type="entry name" value="Serpin_dom"/>
</dbReference>
<evidence type="ECO:0000256" key="5">
    <source>
        <dbReference type="SAM" id="SignalP"/>
    </source>
</evidence>